<dbReference type="SMART" id="SM01322">
    <property type="entry name" value="YaeQ"/>
    <property type="match status" value="1"/>
</dbReference>
<dbReference type="EMBL" id="BAAAEI010000023">
    <property type="protein sequence ID" value="GAA0369200.1"/>
    <property type="molecule type" value="Genomic_DNA"/>
</dbReference>
<dbReference type="PIRSF" id="PIRSF011484">
    <property type="entry name" value="YaeQ"/>
    <property type="match status" value="1"/>
</dbReference>
<dbReference type="InterPro" id="IPR011335">
    <property type="entry name" value="Restrct_endonuc-II-like"/>
</dbReference>
<gene>
    <name evidence="1" type="ORF">GCM10009092_36820</name>
</gene>
<name>A0ABP3HFD3_9ALTE</name>
<proteinExistence type="predicted"/>
<sequence>MALKPTIFKFIISLSDLDRDYYDTLHLTVAQHPSESLERMMARVLAYCLNAREGLVFTTGLSTPNEPDIWQRGLDDQLLSWIDVGEPAFERIKKASRQAREVKIYSFNQKSEVWWQQEQAQFKRLPVKVARFPWPAIQQLASLVERSMVCSLSISDATLYMAAKLGEAEIPCIELQG</sequence>
<keyword evidence="2" id="KW-1185">Reference proteome</keyword>
<dbReference type="Gene3D" id="3.10.640.10">
    <property type="entry name" value="Restriction endonuclease-like alpha-beta roll domain"/>
    <property type="match status" value="1"/>
</dbReference>
<organism evidence="1 2">
    <name type="scientific">Bowmanella denitrificans</name>
    <dbReference type="NCBI Taxonomy" id="366582"/>
    <lineage>
        <taxon>Bacteria</taxon>
        <taxon>Pseudomonadati</taxon>
        <taxon>Pseudomonadota</taxon>
        <taxon>Gammaproteobacteria</taxon>
        <taxon>Alteromonadales</taxon>
        <taxon>Alteromonadaceae</taxon>
        <taxon>Bowmanella</taxon>
    </lineage>
</organism>
<dbReference type="PANTHER" id="PTHR38784:SF1">
    <property type="entry name" value="SUCROSE PHOSPHORYLASE"/>
    <property type="match status" value="1"/>
</dbReference>
<accession>A0ABP3HFD3</accession>
<reference evidence="2" key="1">
    <citation type="journal article" date="2019" name="Int. J. Syst. Evol. Microbiol.">
        <title>The Global Catalogue of Microorganisms (GCM) 10K type strain sequencing project: providing services to taxonomists for standard genome sequencing and annotation.</title>
        <authorList>
            <consortium name="The Broad Institute Genomics Platform"/>
            <consortium name="The Broad Institute Genome Sequencing Center for Infectious Disease"/>
            <person name="Wu L."/>
            <person name="Ma J."/>
        </authorList>
    </citation>
    <scope>NUCLEOTIDE SEQUENCE [LARGE SCALE GENOMIC DNA]</scope>
    <source>
        <strain evidence="2">JCM 13378</strain>
    </source>
</reference>
<evidence type="ECO:0000313" key="1">
    <source>
        <dbReference type="EMBL" id="GAA0369200.1"/>
    </source>
</evidence>
<dbReference type="InterPro" id="IPR009822">
    <property type="entry name" value="YaeQ"/>
</dbReference>
<dbReference type="InterPro" id="IPR038590">
    <property type="entry name" value="YaeQ_sf"/>
</dbReference>
<dbReference type="Proteomes" id="UP001501757">
    <property type="component" value="Unassembled WGS sequence"/>
</dbReference>
<dbReference type="RefSeq" id="WP_343846962.1">
    <property type="nucleotide sequence ID" value="NZ_BAAAEI010000023.1"/>
</dbReference>
<comment type="caution">
    <text evidence="1">The sequence shown here is derived from an EMBL/GenBank/DDBJ whole genome shotgun (WGS) entry which is preliminary data.</text>
</comment>
<evidence type="ECO:0000313" key="2">
    <source>
        <dbReference type="Proteomes" id="UP001501757"/>
    </source>
</evidence>
<dbReference type="SUPFAM" id="SSF52980">
    <property type="entry name" value="Restriction endonuclease-like"/>
    <property type="match status" value="1"/>
</dbReference>
<dbReference type="PANTHER" id="PTHR38784">
    <property type="entry name" value="SUCROSE PHOSPHORYLASE"/>
    <property type="match status" value="1"/>
</dbReference>
<dbReference type="Pfam" id="PF07152">
    <property type="entry name" value="YaeQ"/>
    <property type="match status" value="1"/>
</dbReference>
<protein>
    <submittedName>
        <fullName evidence="1">YaeQ family protein</fullName>
    </submittedName>
</protein>